<gene>
    <name evidence="1" type="ORF">E3N88_13213</name>
</gene>
<evidence type="ECO:0000313" key="1">
    <source>
        <dbReference type="EMBL" id="KAD5961740.1"/>
    </source>
</evidence>
<reference evidence="1 2" key="1">
    <citation type="submission" date="2019-05" db="EMBL/GenBank/DDBJ databases">
        <title>Mikania micrantha, genome provides insights into the molecular mechanism of rapid growth.</title>
        <authorList>
            <person name="Liu B."/>
        </authorList>
    </citation>
    <scope>NUCLEOTIDE SEQUENCE [LARGE SCALE GENOMIC DNA]</scope>
    <source>
        <strain evidence="1">NLD-2019</strain>
        <tissue evidence="1">Leaf</tissue>
    </source>
</reference>
<organism evidence="1 2">
    <name type="scientific">Mikania micrantha</name>
    <name type="common">bitter vine</name>
    <dbReference type="NCBI Taxonomy" id="192012"/>
    <lineage>
        <taxon>Eukaryota</taxon>
        <taxon>Viridiplantae</taxon>
        <taxon>Streptophyta</taxon>
        <taxon>Embryophyta</taxon>
        <taxon>Tracheophyta</taxon>
        <taxon>Spermatophyta</taxon>
        <taxon>Magnoliopsida</taxon>
        <taxon>eudicotyledons</taxon>
        <taxon>Gunneridae</taxon>
        <taxon>Pentapetalae</taxon>
        <taxon>asterids</taxon>
        <taxon>campanulids</taxon>
        <taxon>Asterales</taxon>
        <taxon>Asteraceae</taxon>
        <taxon>Asteroideae</taxon>
        <taxon>Heliantheae alliance</taxon>
        <taxon>Eupatorieae</taxon>
        <taxon>Mikania</taxon>
    </lineage>
</organism>
<proteinExistence type="predicted"/>
<keyword evidence="2" id="KW-1185">Reference proteome</keyword>
<name>A0A5N6P9N8_9ASTR</name>
<dbReference type="AlphaFoldDB" id="A0A5N6P9N8"/>
<dbReference type="EMBL" id="SZYD01000006">
    <property type="protein sequence ID" value="KAD5961740.1"/>
    <property type="molecule type" value="Genomic_DNA"/>
</dbReference>
<sequence length="621" mass="68946">MSGGTLVPFEGPLAPLFALEVRHTHGRLADKYRESKKNGRIGLKDLMDGMSLGMLADRASCQSNSSCASEGKFRAMKRKVLILLAHPWQINPEKAREEFCDVSKKNGGTGVKDFWDGMGLGMLANRAGLVGWITGKNGIGLKHWLENLLKPGCEKGDRRGRDRSGKDLRGGIYLEKEREEFPDVSNKNGGTKVKDFMDGMSLGMLSGELKLGKLLDTPPPGLDETIGLLNCIMFGVLDVTGGTLVHVEGPFAPVFALEINPEKATEEFCDVSKKNGGTGVKDFWDGMVFVADFLDASIGRILKASLTKENDAVKRLLVNPILPLDSECKFCAMKRKINLEKEREEFRDVSKKSGGTKLKDFMDGMSLGMLAVMDTDPTVSNTAILSSKDYIFVQKVVFVHYMMCQQGNTLRFLSLLDFLDASIGKILKINLKKEREEFRDVSKKNGGTEVKDFMDGMSLGMLAGELKLGEFLDTPGLDKAIGLLQYLRTGKKKVALISVTAPAGTAPDFDEMVSDSKNALYAYRESKTDNAQIKTQYQQPMLVTEWRLHVAKWAGQEMGQNRNQRCTSSPILMGHHFGMNIHETLSSYKGTFVREYNWQKIKTRNKAVNTDSLLNNKEQEK</sequence>
<accession>A0A5N6P9N8</accession>
<comment type="caution">
    <text evidence="1">The sequence shown here is derived from an EMBL/GenBank/DDBJ whole genome shotgun (WGS) entry which is preliminary data.</text>
</comment>
<dbReference type="OrthoDB" id="1770at2759"/>
<protein>
    <submittedName>
        <fullName evidence="1">Uncharacterized protein</fullName>
    </submittedName>
</protein>
<dbReference type="Proteomes" id="UP000326396">
    <property type="component" value="Linkage Group LG14"/>
</dbReference>
<evidence type="ECO:0000313" key="2">
    <source>
        <dbReference type="Proteomes" id="UP000326396"/>
    </source>
</evidence>